<comment type="caution">
    <text evidence="1">The sequence shown here is derived from an EMBL/GenBank/DDBJ whole genome shotgun (WGS) entry which is preliminary data.</text>
</comment>
<dbReference type="EMBL" id="JADBGQ010000007">
    <property type="protein sequence ID" value="KAG5388314.1"/>
    <property type="molecule type" value="Genomic_DNA"/>
</dbReference>
<evidence type="ECO:0000313" key="1">
    <source>
        <dbReference type="EMBL" id="KAG5388314.1"/>
    </source>
</evidence>
<keyword evidence="2" id="KW-1185">Reference proteome</keyword>
<name>A0ABQ7LP56_BRACM</name>
<dbReference type="Proteomes" id="UP000823674">
    <property type="component" value="Chromosome A08"/>
</dbReference>
<proteinExistence type="predicted"/>
<reference evidence="1 2" key="1">
    <citation type="submission" date="2021-03" db="EMBL/GenBank/DDBJ databases">
        <authorList>
            <person name="King G.J."/>
            <person name="Bancroft I."/>
            <person name="Baten A."/>
            <person name="Bloomfield J."/>
            <person name="Borpatragohain P."/>
            <person name="He Z."/>
            <person name="Irish N."/>
            <person name="Irwin J."/>
            <person name="Liu K."/>
            <person name="Mauleon R.P."/>
            <person name="Moore J."/>
            <person name="Morris R."/>
            <person name="Ostergaard L."/>
            <person name="Wang B."/>
            <person name="Wells R."/>
        </authorList>
    </citation>
    <scope>NUCLEOTIDE SEQUENCE [LARGE SCALE GENOMIC DNA]</scope>
    <source>
        <strain evidence="1">R-o-18</strain>
        <tissue evidence="1">Leaf</tissue>
    </source>
</reference>
<accession>A0ABQ7LP56</accession>
<organism evidence="1 2">
    <name type="scientific">Brassica rapa subsp. trilocularis</name>
    <dbReference type="NCBI Taxonomy" id="1813537"/>
    <lineage>
        <taxon>Eukaryota</taxon>
        <taxon>Viridiplantae</taxon>
        <taxon>Streptophyta</taxon>
        <taxon>Embryophyta</taxon>
        <taxon>Tracheophyta</taxon>
        <taxon>Spermatophyta</taxon>
        <taxon>Magnoliopsida</taxon>
        <taxon>eudicotyledons</taxon>
        <taxon>Gunneridae</taxon>
        <taxon>Pentapetalae</taxon>
        <taxon>rosids</taxon>
        <taxon>malvids</taxon>
        <taxon>Brassicales</taxon>
        <taxon>Brassicaceae</taxon>
        <taxon>Brassiceae</taxon>
        <taxon>Brassica</taxon>
    </lineage>
</organism>
<protein>
    <submittedName>
        <fullName evidence="1">Uncharacterized protein</fullName>
    </submittedName>
</protein>
<sequence>MYLAWQLGVEVLPMWRLALEMLAFSNQVSQADSPSFSKVGNIEVFARKIVVPASLLPWIYLPTENGTVDRRGCLFVTQQKESSGCDSQAL</sequence>
<gene>
    <name evidence="1" type="primary">A08p008980.1_BraROA</name>
    <name evidence="1" type="ORF">IGI04_029855</name>
</gene>
<evidence type="ECO:0000313" key="2">
    <source>
        <dbReference type="Proteomes" id="UP000823674"/>
    </source>
</evidence>